<accession>A0A7R9Y6Y1</accession>
<dbReference type="GO" id="GO:0042273">
    <property type="term" value="P:ribosomal large subunit biogenesis"/>
    <property type="evidence" value="ECO:0007669"/>
    <property type="project" value="TreeGrafter"/>
</dbReference>
<feature type="compositionally biased region" description="Acidic residues" evidence="1">
    <location>
        <begin position="141"/>
        <end position="165"/>
    </location>
</feature>
<dbReference type="AlphaFoldDB" id="A0A7R9Y6Y1"/>
<dbReference type="InterPro" id="IPR040025">
    <property type="entry name" value="Znf622/Rei1/Reh1"/>
</dbReference>
<organism evidence="3">
    <name type="scientific">Prasinoderma coloniale</name>
    <dbReference type="NCBI Taxonomy" id="156133"/>
    <lineage>
        <taxon>Eukaryota</taxon>
        <taxon>Viridiplantae</taxon>
        <taxon>Prasinodermophyta</taxon>
        <taxon>Prasinodermophyceae</taxon>
        <taxon>Prasinodermales</taxon>
        <taxon>Prasinodermaceae</taxon>
        <taxon>Prasinoderma</taxon>
    </lineage>
</organism>
<gene>
    <name evidence="3" type="ORF">PCOL08062_LOCUS11469</name>
</gene>
<reference evidence="3" key="1">
    <citation type="submission" date="2021-01" db="EMBL/GenBank/DDBJ databases">
        <authorList>
            <person name="Corre E."/>
            <person name="Pelletier E."/>
            <person name="Niang G."/>
            <person name="Scheremetjew M."/>
            <person name="Finn R."/>
            <person name="Kale V."/>
            <person name="Holt S."/>
            <person name="Cochrane G."/>
            <person name="Meng A."/>
            <person name="Brown T."/>
            <person name="Cohen L."/>
        </authorList>
    </citation>
    <scope>NUCLEOTIDE SEQUENCE</scope>
    <source>
        <strain evidence="3">CCMP1413</strain>
    </source>
</reference>
<feature type="domain" description="ZN622/Rei1/Reh1 zinc finger C2H2-type" evidence="2">
    <location>
        <begin position="175"/>
        <end position="275"/>
    </location>
</feature>
<protein>
    <recommendedName>
        <fullName evidence="2">ZN622/Rei1/Reh1 zinc finger C2H2-type domain-containing protein</fullName>
    </recommendedName>
</protein>
<proteinExistence type="predicted"/>
<dbReference type="PANTHER" id="PTHR13182">
    <property type="entry name" value="ZINC FINGER PROTEIN 622"/>
    <property type="match status" value="1"/>
</dbReference>
<dbReference type="Pfam" id="PF12756">
    <property type="entry name" value="zf-C2H2_2"/>
    <property type="match status" value="1"/>
</dbReference>
<evidence type="ECO:0000259" key="2">
    <source>
        <dbReference type="Pfam" id="PF12756"/>
    </source>
</evidence>
<evidence type="ECO:0000256" key="1">
    <source>
        <dbReference type="SAM" id="MobiDB-lite"/>
    </source>
</evidence>
<name>A0A7R9Y6Y1_9VIRI</name>
<dbReference type="EMBL" id="HBDZ01014915">
    <property type="protein sequence ID" value="CAD8249937.1"/>
    <property type="molecule type" value="Transcribed_RNA"/>
</dbReference>
<dbReference type="PANTHER" id="PTHR13182:SF8">
    <property type="entry name" value="CYTOPLASMIC 60S SUBUNIT BIOGENESIS FACTOR ZNF622"/>
    <property type="match status" value="1"/>
</dbReference>
<evidence type="ECO:0000313" key="3">
    <source>
        <dbReference type="EMBL" id="CAD8249937.1"/>
    </source>
</evidence>
<sequence length="408" mass="45645">MSFHCSTSNVSFETEAELRAHYKSDFHRYNLKRKVAGLPAVTREWFDVRRARAAAAGGGGKGAADGHEHGTIWQCPLTRKKFASEAKWEEHKRTKKFAQLLKKSGATAAPAPTLIAKRPKEDAAAGASGVGGGASDVPMADADEEEDDDDGSGWETASDEDEDAMDEEWDVRMSLFDNHLSESLEANLEYMLKHFGFYIPDADYLVDPEGLMKYLGWKVAVAHLPLYKSGMEEGDVKTFRTKHATQQHMVDSCKCGMLFDDNEEEYEEYYDYSRAEMEEGADGGEDVAERSLATTAGARPAVSLHEVTGELVLGRSGKVLGSRSMAHLYRQRHRPEDTRDVVRINEWHSRYRALLATNLGASIVPALQAKQEKRVREHRNKHNEYMVKPMAAKGKMNGNKNLLRNVPY</sequence>
<dbReference type="GO" id="GO:0030687">
    <property type="term" value="C:preribosome, large subunit precursor"/>
    <property type="evidence" value="ECO:0007669"/>
    <property type="project" value="TreeGrafter"/>
</dbReference>
<dbReference type="InterPro" id="IPR041661">
    <property type="entry name" value="ZN622/Rei1/Reh1_Znf-C2H2"/>
</dbReference>
<feature type="region of interest" description="Disordered" evidence="1">
    <location>
        <begin position="111"/>
        <end position="165"/>
    </location>
</feature>